<evidence type="ECO:0000313" key="1">
    <source>
        <dbReference type="EMBL" id="JAD40140.1"/>
    </source>
</evidence>
<dbReference type="EMBL" id="GBRH01257755">
    <property type="protein sequence ID" value="JAD40140.1"/>
    <property type="molecule type" value="Transcribed_RNA"/>
</dbReference>
<organism evidence="1">
    <name type="scientific">Arundo donax</name>
    <name type="common">Giant reed</name>
    <name type="synonym">Donax arundinaceus</name>
    <dbReference type="NCBI Taxonomy" id="35708"/>
    <lineage>
        <taxon>Eukaryota</taxon>
        <taxon>Viridiplantae</taxon>
        <taxon>Streptophyta</taxon>
        <taxon>Embryophyta</taxon>
        <taxon>Tracheophyta</taxon>
        <taxon>Spermatophyta</taxon>
        <taxon>Magnoliopsida</taxon>
        <taxon>Liliopsida</taxon>
        <taxon>Poales</taxon>
        <taxon>Poaceae</taxon>
        <taxon>PACMAD clade</taxon>
        <taxon>Arundinoideae</taxon>
        <taxon>Arundineae</taxon>
        <taxon>Arundo</taxon>
    </lineage>
</organism>
<protein>
    <submittedName>
        <fullName evidence="1">Uncharacterized protein</fullName>
    </submittedName>
</protein>
<reference evidence="1" key="1">
    <citation type="submission" date="2014-09" db="EMBL/GenBank/DDBJ databases">
        <authorList>
            <person name="Magalhaes I.L.F."/>
            <person name="Oliveira U."/>
            <person name="Santos F.R."/>
            <person name="Vidigal T.H.D.A."/>
            <person name="Brescovit A.D."/>
            <person name="Santos A.J."/>
        </authorList>
    </citation>
    <scope>NUCLEOTIDE SEQUENCE</scope>
    <source>
        <tissue evidence="1">Shoot tissue taken approximately 20 cm above the soil surface</tissue>
    </source>
</reference>
<reference evidence="1" key="2">
    <citation type="journal article" date="2015" name="Data Brief">
        <title>Shoot transcriptome of the giant reed, Arundo donax.</title>
        <authorList>
            <person name="Barrero R.A."/>
            <person name="Guerrero F.D."/>
            <person name="Moolhuijzen P."/>
            <person name="Goolsby J.A."/>
            <person name="Tidwell J."/>
            <person name="Bellgard S.E."/>
            <person name="Bellgard M.I."/>
        </authorList>
    </citation>
    <scope>NUCLEOTIDE SEQUENCE</scope>
    <source>
        <tissue evidence="1">Shoot tissue taken approximately 20 cm above the soil surface</tissue>
    </source>
</reference>
<accession>A0A0A8ZTR3</accession>
<dbReference type="AlphaFoldDB" id="A0A0A8ZTR3"/>
<proteinExistence type="predicted"/>
<name>A0A0A8ZTR3_ARUDO</name>
<sequence>MLGKVLHENYILLSTNMPKPMPRNVAVDMPKMPTRMPGTISELHPFAVAMAAAVVGPPTLALEAMSRDFLSSPTSLPTPSTTARWTVTYTSANANTLGTLVTASTTLPLAPTTVKNTCMRMSAMVSPAGASLPSCPGNTVARNTTSAVTHGRVPPWKPSRLAMADPTLQTTTERATAMPSFSTDNWLPPSESLLSSSEVLGSAGIFDANEKRVMKYKAEMRLSAATPAARIDGEMPSASETAT</sequence>